<reference evidence="6 7" key="1">
    <citation type="submission" date="2022-06" db="EMBL/GenBank/DDBJ databases">
        <title>New Species of the Genus Actinoplanes, ActinopZanes ferrugineus.</title>
        <authorList>
            <person name="Ding P."/>
        </authorList>
    </citation>
    <scope>NUCLEOTIDE SEQUENCE [LARGE SCALE GENOMIC DNA]</scope>
    <source>
        <strain evidence="6 7">TRM88003</strain>
    </source>
</reference>
<evidence type="ECO:0000256" key="3">
    <source>
        <dbReference type="ARBA" id="ARBA00023163"/>
    </source>
</evidence>
<dbReference type="RefSeq" id="WP_253238344.1">
    <property type="nucleotide sequence ID" value="NZ_JAMYJR010000016.1"/>
</dbReference>
<evidence type="ECO:0000259" key="5">
    <source>
        <dbReference type="PROSITE" id="PS50977"/>
    </source>
</evidence>
<proteinExistence type="predicted"/>
<protein>
    <submittedName>
        <fullName evidence="6">TetR/AcrR family transcriptional regulator</fullName>
    </submittedName>
</protein>
<keyword evidence="7" id="KW-1185">Reference proteome</keyword>
<dbReference type="InterPro" id="IPR036271">
    <property type="entry name" value="Tet_transcr_reg_TetR-rel_C_sf"/>
</dbReference>
<dbReference type="InterPro" id="IPR001647">
    <property type="entry name" value="HTH_TetR"/>
</dbReference>
<evidence type="ECO:0000256" key="1">
    <source>
        <dbReference type="ARBA" id="ARBA00023015"/>
    </source>
</evidence>
<keyword evidence="3" id="KW-0804">Transcription</keyword>
<keyword evidence="2 4" id="KW-0238">DNA-binding</keyword>
<dbReference type="PANTHER" id="PTHR47506:SF3">
    <property type="entry name" value="HTH-TYPE TRANSCRIPTIONAL REGULATOR LMRA"/>
    <property type="match status" value="1"/>
</dbReference>
<evidence type="ECO:0000313" key="6">
    <source>
        <dbReference type="EMBL" id="MCO8272255.1"/>
    </source>
</evidence>
<organism evidence="6 7">
    <name type="scientific">Paractinoplanes aksuensis</name>
    <dbReference type="NCBI Taxonomy" id="2939490"/>
    <lineage>
        <taxon>Bacteria</taxon>
        <taxon>Bacillati</taxon>
        <taxon>Actinomycetota</taxon>
        <taxon>Actinomycetes</taxon>
        <taxon>Micromonosporales</taxon>
        <taxon>Micromonosporaceae</taxon>
        <taxon>Paractinoplanes</taxon>
    </lineage>
</organism>
<evidence type="ECO:0000313" key="7">
    <source>
        <dbReference type="Proteomes" id="UP001523369"/>
    </source>
</evidence>
<keyword evidence="1" id="KW-0805">Transcription regulation</keyword>
<evidence type="ECO:0000256" key="2">
    <source>
        <dbReference type="ARBA" id="ARBA00023125"/>
    </source>
</evidence>
<dbReference type="PROSITE" id="PS50977">
    <property type="entry name" value="HTH_TETR_2"/>
    <property type="match status" value="1"/>
</dbReference>
<accession>A0ABT1DN57</accession>
<dbReference type="Proteomes" id="UP001523369">
    <property type="component" value="Unassembled WGS sequence"/>
</dbReference>
<dbReference type="PRINTS" id="PR00455">
    <property type="entry name" value="HTHTETR"/>
</dbReference>
<dbReference type="InterPro" id="IPR009057">
    <property type="entry name" value="Homeodomain-like_sf"/>
</dbReference>
<feature type="DNA-binding region" description="H-T-H motif" evidence="4">
    <location>
        <begin position="24"/>
        <end position="43"/>
    </location>
</feature>
<dbReference type="PANTHER" id="PTHR47506">
    <property type="entry name" value="TRANSCRIPTIONAL REGULATORY PROTEIN"/>
    <property type="match status" value="1"/>
</dbReference>
<dbReference type="SUPFAM" id="SSF46689">
    <property type="entry name" value="Homeodomain-like"/>
    <property type="match status" value="1"/>
</dbReference>
<comment type="caution">
    <text evidence="6">The sequence shown here is derived from an EMBL/GenBank/DDBJ whole genome shotgun (WGS) entry which is preliminary data.</text>
</comment>
<evidence type="ECO:0000256" key="4">
    <source>
        <dbReference type="PROSITE-ProRule" id="PRU00335"/>
    </source>
</evidence>
<sequence>MTDTRERLLDAAADLFYREGVNVGVEALTKAAGVSKRSMYQLFGSKDDVLAASLERIAPGYSATLLPEDGSGTPRERILHVFRVVEEVAPQPGFHGCPFLATSVEIKAADHPARVVARRFKDGLGEFFRRELVAGGAEAPERVAQQLVMTFDGASAWGVMHGDGVNGQAVRMAEILLDAAGVA</sequence>
<dbReference type="SUPFAM" id="SSF48498">
    <property type="entry name" value="Tetracyclin repressor-like, C-terminal domain"/>
    <property type="match status" value="1"/>
</dbReference>
<dbReference type="Gene3D" id="1.10.357.10">
    <property type="entry name" value="Tetracycline Repressor, domain 2"/>
    <property type="match status" value="1"/>
</dbReference>
<feature type="domain" description="HTH tetR-type" evidence="5">
    <location>
        <begin position="2"/>
        <end position="61"/>
    </location>
</feature>
<gene>
    <name evidence="6" type="ORF">M1L60_16805</name>
</gene>
<dbReference type="Pfam" id="PF00440">
    <property type="entry name" value="TetR_N"/>
    <property type="match status" value="1"/>
</dbReference>
<dbReference type="EMBL" id="JAMYJR010000016">
    <property type="protein sequence ID" value="MCO8272255.1"/>
    <property type="molecule type" value="Genomic_DNA"/>
</dbReference>
<name>A0ABT1DN57_9ACTN</name>